<dbReference type="PRINTS" id="PR00160">
    <property type="entry name" value="GLUTAREDOXIN"/>
</dbReference>
<comment type="caution">
    <text evidence="8">The sequence shown here is derived from an EMBL/GenBank/DDBJ whole genome shotgun (WGS) entry which is preliminary data.</text>
</comment>
<dbReference type="AlphaFoldDB" id="A0A7W2YK89"/>
<dbReference type="Pfam" id="PF00462">
    <property type="entry name" value="Glutaredoxin"/>
    <property type="match status" value="1"/>
</dbReference>
<accession>A0A7W2YK89</accession>
<dbReference type="EMBL" id="JACFXU010000017">
    <property type="protein sequence ID" value="MBA6413902.1"/>
    <property type="molecule type" value="Genomic_DNA"/>
</dbReference>
<dbReference type="GO" id="GO:0015038">
    <property type="term" value="F:glutathione disulfide oxidoreductase activity"/>
    <property type="evidence" value="ECO:0007669"/>
    <property type="project" value="UniProtKB-UniRule"/>
</dbReference>
<dbReference type="Proteomes" id="UP000539350">
    <property type="component" value="Unassembled WGS sequence"/>
</dbReference>
<evidence type="ECO:0000256" key="3">
    <source>
        <dbReference type="ARBA" id="ARBA00022982"/>
    </source>
</evidence>
<evidence type="ECO:0000313" key="9">
    <source>
        <dbReference type="Proteomes" id="UP000539350"/>
    </source>
</evidence>
<dbReference type="InterPro" id="IPR011900">
    <property type="entry name" value="GRX_bact"/>
</dbReference>
<dbReference type="InterPro" id="IPR036249">
    <property type="entry name" value="Thioredoxin-like_sf"/>
</dbReference>
<dbReference type="Gene3D" id="3.40.30.10">
    <property type="entry name" value="Glutaredoxin"/>
    <property type="match status" value="1"/>
</dbReference>
<evidence type="ECO:0000256" key="2">
    <source>
        <dbReference type="ARBA" id="ARBA00022448"/>
    </source>
</evidence>
<comment type="similarity">
    <text evidence="1 6">Belongs to the glutaredoxin family.</text>
</comment>
<organism evidence="8 9">
    <name type="scientific">Sediminihaliea albiluteola</name>
    <dbReference type="NCBI Taxonomy" id="2758564"/>
    <lineage>
        <taxon>Bacteria</taxon>
        <taxon>Pseudomonadati</taxon>
        <taxon>Pseudomonadota</taxon>
        <taxon>Gammaproteobacteria</taxon>
        <taxon>Cellvibrionales</taxon>
        <taxon>Halieaceae</taxon>
        <taxon>Sediminihaliea</taxon>
    </lineage>
</organism>
<keyword evidence="3 6" id="KW-0249">Electron transport</keyword>
<dbReference type="RefSeq" id="WP_182174144.1">
    <property type="nucleotide sequence ID" value="NZ_JACFXU010000017.1"/>
</dbReference>
<keyword evidence="5 6" id="KW-0676">Redox-active center</keyword>
<dbReference type="PANTHER" id="PTHR45694">
    <property type="entry name" value="GLUTAREDOXIN 2"/>
    <property type="match status" value="1"/>
</dbReference>
<dbReference type="GO" id="GO:0005737">
    <property type="term" value="C:cytoplasm"/>
    <property type="evidence" value="ECO:0007669"/>
    <property type="project" value="TreeGrafter"/>
</dbReference>
<reference evidence="8 9" key="1">
    <citation type="submission" date="2020-07" db="EMBL/GenBank/DDBJ databases">
        <title>Halieaceae bacterium, F7430, whole genome shotgun sequencing project.</title>
        <authorList>
            <person name="Jiang S."/>
            <person name="Liu Z.W."/>
            <person name="Du Z.J."/>
        </authorList>
    </citation>
    <scope>NUCLEOTIDE SEQUENCE [LARGE SCALE GENOMIC DNA]</scope>
    <source>
        <strain evidence="8 9">F7430</strain>
    </source>
</reference>
<dbReference type="SUPFAM" id="SSF52833">
    <property type="entry name" value="Thioredoxin-like"/>
    <property type="match status" value="1"/>
</dbReference>
<keyword evidence="6" id="KW-0963">Cytoplasm</keyword>
<dbReference type="NCBIfam" id="TIGR02181">
    <property type="entry name" value="GRX_bact"/>
    <property type="match status" value="1"/>
</dbReference>
<dbReference type="InterPro" id="IPR002109">
    <property type="entry name" value="Glutaredoxin"/>
</dbReference>
<sequence>MTAKVTLYTTAYCPFCVRAKHLLDSKQVSYTEFAVDRDPELRQEMMRLSQRRTVPQIWIGETHVGGCDELFALERAGQLDEMLNVTH</sequence>
<dbReference type="GO" id="GO:0045454">
    <property type="term" value="P:cell redox homeostasis"/>
    <property type="evidence" value="ECO:0007669"/>
    <property type="project" value="InterPro"/>
</dbReference>
<dbReference type="CDD" id="cd03418">
    <property type="entry name" value="GRX_GRXb_1_3_like"/>
    <property type="match status" value="1"/>
</dbReference>
<feature type="domain" description="Glutaredoxin" evidence="7">
    <location>
        <begin position="5"/>
        <end position="64"/>
    </location>
</feature>
<keyword evidence="2 6" id="KW-0813">Transport</keyword>
<evidence type="ECO:0000313" key="8">
    <source>
        <dbReference type="EMBL" id="MBA6413902.1"/>
    </source>
</evidence>
<evidence type="ECO:0000256" key="6">
    <source>
        <dbReference type="RuleBase" id="RU364065"/>
    </source>
</evidence>
<keyword evidence="9" id="KW-1185">Reference proteome</keyword>
<protein>
    <recommendedName>
        <fullName evidence="6">Glutaredoxin</fullName>
    </recommendedName>
</protein>
<dbReference type="PANTHER" id="PTHR45694:SF18">
    <property type="entry name" value="GLUTAREDOXIN-1-RELATED"/>
    <property type="match status" value="1"/>
</dbReference>
<evidence type="ECO:0000256" key="4">
    <source>
        <dbReference type="ARBA" id="ARBA00023157"/>
    </source>
</evidence>
<keyword evidence="4" id="KW-1015">Disulfide bond</keyword>
<dbReference type="PROSITE" id="PS51354">
    <property type="entry name" value="GLUTAREDOXIN_2"/>
    <property type="match status" value="1"/>
</dbReference>
<dbReference type="InterPro" id="IPR014025">
    <property type="entry name" value="Glutaredoxin_subgr"/>
</dbReference>
<evidence type="ECO:0000259" key="7">
    <source>
        <dbReference type="Pfam" id="PF00462"/>
    </source>
</evidence>
<name>A0A7W2YK89_9GAMM</name>
<proteinExistence type="inferred from homology"/>
<dbReference type="InterPro" id="IPR011767">
    <property type="entry name" value="GLR_AS"/>
</dbReference>
<gene>
    <name evidence="8" type="primary">grxC</name>
    <name evidence="8" type="ORF">H2508_12345</name>
</gene>
<evidence type="ECO:0000256" key="5">
    <source>
        <dbReference type="ARBA" id="ARBA00023284"/>
    </source>
</evidence>
<evidence type="ECO:0000256" key="1">
    <source>
        <dbReference type="ARBA" id="ARBA00007787"/>
    </source>
</evidence>
<dbReference type="PROSITE" id="PS00195">
    <property type="entry name" value="GLUTAREDOXIN_1"/>
    <property type="match status" value="1"/>
</dbReference>
<dbReference type="GO" id="GO:0034599">
    <property type="term" value="P:cellular response to oxidative stress"/>
    <property type="evidence" value="ECO:0007669"/>
    <property type="project" value="TreeGrafter"/>
</dbReference>
<comment type="function">
    <text evidence="6">Has a glutathione-disulfide oxidoreductase activity in the presence of NADPH and glutathione reductase. Reduces low molecular weight disulfides and proteins.</text>
</comment>
<dbReference type="FunFam" id="3.40.30.10:FF:000018">
    <property type="entry name" value="Glutaredoxin"/>
    <property type="match status" value="1"/>
</dbReference>